<dbReference type="EMBL" id="BMAW01012737">
    <property type="protein sequence ID" value="GFT30214.1"/>
    <property type="molecule type" value="Genomic_DNA"/>
</dbReference>
<protein>
    <submittedName>
        <fullName evidence="1">Uncharacterized protein</fullName>
    </submittedName>
</protein>
<organism evidence="1 2">
    <name type="scientific">Nephila pilipes</name>
    <name type="common">Giant wood spider</name>
    <name type="synonym">Nephila maculata</name>
    <dbReference type="NCBI Taxonomy" id="299642"/>
    <lineage>
        <taxon>Eukaryota</taxon>
        <taxon>Metazoa</taxon>
        <taxon>Ecdysozoa</taxon>
        <taxon>Arthropoda</taxon>
        <taxon>Chelicerata</taxon>
        <taxon>Arachnida</taxon>
        <taxon>Araneae</taxon>
        <taxon>Araneomorphae</taxon>
        <taxon>Entelegynae</taxon>
        <taxon>Araneoidea</taxon>
        <taxon>Nephilidae</taxon>
        <taxon>Nephila</taxon>
    </lineage>
</organism>
<name>A0A8X6TNL4_NEPPI</name>
<comment type="caution">
    <text evidence="1">The sequence shown here is derived from an EMBL/GenBank/DDBJ whole genome shotgun (WGS) entry which is preliminary data.</text>
</comment>
<reference evidence="1" key="1">
    <citation type="submission" date="2020-08" db="EMBL/GenBank/DDBJ databases">
        <title>Multicomponent nature underlies the extraordinary mechanical properties of spider dragline silk.</title>
        <authorList>
            <person name="Kono N."/>
            <person name="Nakamura H."/>
            <person name="Mori M."/>
            <person name="Yoshida Y."/>
            <person name="Ohtoshi R."/>
            <person name="Malay A.D."/>
            <person name="Moran D.A.P."/>
            <person name="Tomita M."/>
            <person name="Numata K."/>
            <person name="Arakawa K."/>
        </authorList>
    </citation>
    <scope>NUCLEOTIDE SEQUENCE</scope>
</reference>
<evidence type="ECO:0000313" key="1">
    <source>
        <dbReference type="EMBL" id="GFT30214.1"/>
    </source>
</evidence>
<dbReference type="AlphaFoldDB" id="A0A8X6TNL4"/>
<accession>A0A8X6TNL4</accession>
<sequence>MPVVINYARRRHDPPLMLDRILRNGRNLAFLFQHKSGGFPVPPSPEMYPGLDVDINKPRHVSRKGAPLPLLRRFQIR</sequence>
<evidence type="ECO:0000313" key="2">
    <source>
        <dbReference type="Proteomes" id="UP000887013"/>
    </source>
</evidence>
<gene>
    <name evidence="1" type="ORF">NPIL_551881</name>
</gene>
<dbReference type="Proteomes" id="UP000887013">
    <property type="component" value="Unassembled WGS sequence"/>
</dbReference>
<keyword evidence="2" id="KW-1185">Reference proteome</keyword>
<proteinExistence type="predicted"/>